<dbReference type="EMBL" id="RRYP01007776">
    <property type="protein sequence ID" value="TNV80243.1"/>
    <property type="molecule type" value="Genomic_DNA"/>
</dbReference>
<keyword evidence="4" id="KW-1185">Reference proteome</keyword>
<evidence type="ECO:0000256" key="1">
    <source>
        <dbReference type="SAM" id="Coils"/>
    </source>
</evidence>
<dbReference type="Proteomes" id="UP000785679">
    <property type="component" value="Unassembled WGS sequence"/>
</dbReference>
<accession>A0A8J8NRL0</accession>
<evidence type="ECO:0000313" key="4">
    <source>
        <dbReference type="Proteomes" id="UP000785679"/>
    </source>
</evidence>
<evidence type="ECO:0000313" key="3">
    <source>
        <dbReference type="EMBL" id="TNV80243.1"/>
    </source>
</evidence>
<evidence type="ECO:0000259" key="2">
    <source>
        <dbReference type="PROSITE" id="PS51840"/>
    </source>
</evidence>
<dbReference type="AlphaFoldDB" id="A0A8J8NRL0"/>
<dbReference type="OrthoDB" id="10669445at2759"/>
<name>A0A8J8NRL0_HALGN</name>
<sequence>MNITLHLQTLHLPAPLSESEMPFKILWIRGKQTVDSKKRVLKIGVPNTSVNEKFQITTSIEYSRETGVPCQKKMCKFQVVSEIDKQLLGEADCDLADFGDNEFRLHKLTLNNTPFTPAPVLEVGIKGTLYVKEVKQEQKQQEGGLARTQTTITNASSHQPQEQSPSVDSNQQHVITALFESIKKEKSRRDKFRADFYEKKILPLKEGLAQLQTDLSVKRYSLTEDSESSNPTGGESLMREIVELQREVDDRESEVRGKRERLENIRNPQTDQSMVERKKRELERARGQLMGMFDYRMY</sequence>
<dbReference type="PROSITE" id="PS51840">
    <property type="entry name" value="C2_NT"/>
    <property type="match status" value="1"/>
</dbReference>
<proteinExistence type="predicted"/>
<organism evidence="3 4">
    <name type="scientific">Halteria grandinella</name>
    <dbReference type="NCBI Taxonomy" id="5974"/>
    <lineage>
        <taxon>Eukaryota</taxon>
        <taxon>Sar</taxon>
        <taxon>Alveolata</taxon>
        <taxon>Ciliophora</taxon>
        <taxon>Intramacronucleata</taxon>
        <taxon>Spirotrichea</taxon>
        <taxon>Stichotrichia</taxon>
        <taxon>Sporadotrichida</taxon>
        <taxon>Halteriidae</taxon>
        <taxon>Halteria</taxon>
    </lineage>
</organism>
<reference evidence="3" key="1">
    <citation type="submission" date="2019-06" db="EMBL/GenBank/DDBJ databases">
        <authorList>
            <person name="Zheng W."/>
        </authorList>
    </citation>
    <scope>NUCLEOTIDE SEQUENCE</scope>
    <source>
        <strain evidence="3">QDHG01</strain>
    </source>
</reference>
<gene>
    <name evidence="3" type="ORF">FGO68_gene14435</name>
</gene>
<feature type="coiled-coil region" evidence="1">
    <location>
        <begin position="234"/>
        <end position="261"/>
    </location>
</feature>
<feature type="domain" description="C2 NT-type" evidence="2">
    <location>
        <begin position="1"/>
        <end position="129"/>
    </location>
</feature>
<dbReference type="InterPro" id="IPR019448">
    <property type="entry name" value="NT-C2"/>
</dbReference>
<comment type="caution">
    <text evidence="3">The sequence shown here is derived from an EMBL/GenBank/DDBJ whole genome shotgun (WGS) entry which is preliminary data.</text>
</comment>
<keyword evidence="1" id="KW-0175">Coiled coil</keyword>
<protein>
    <recommendedName>
        <fullName evidence="2">C2 NT-type domain-containing protein</fullName>
    </recommendedName>
</protein>